<gene>
    <name evidence="9" type="ORF">sscle_04g033470</name>
</gene>
<feature type="compositionally biased region" description="Polar residues" evidence="6">
    <location>
        <begin position="45"/>
        <end position="64"/>
    </location>
</feature>
<dbReference type="InterPro" id="IPR005829">
    <property type="entry name" value="Sugar_transporter_CS"/>
</dbReference>
<feature type="region of interest" description="Disordered" evidence="6">
    <location>
        <begin position="1"/>
        <end position="91"/>
    </location>
</feature>
<feature type="transmembrane region" description="Helical" evidence="7">
    <location>
        <begin position="118"/>
        <end position="142"/>
    </location>
</feature>
<evidence type="ECO:0000259" key="8">
    <source>
        <dbReference type="PROSITE" id="PS50850"/>
    </source>
</evidence>
<feature type="transmembrane region" description="Helical" evidence="7">
    <location>
        <begin position="349"/>
        <end position="375"/>
    </location>
</feature>
<name>A0A1D9Q0Y0_SCLS1</name>
<feature type="transmembrane region" description="Helical" evidence="7">
    <location>
        <begin position="462"/>
        <end position="490"/>
    </location>
</feature>
<dbReference type="FunFam" id="1.20.1250.20:FF:000082">
    <property type="entry name" value="MFS multidrug transporter, putative"/>
    <property type="match status" value="1"/>
</dbReference>
<dbReference type="PANTHER" id="PTHR23502">
    <property type="entry name" value="MAJOR FACILITATOR SUPERFAMILY"/>
    <property type="match status" value="1"/>
</dbReference>
<dbReference type="Gene3D" id="1.20.1250.20">
    <property type="entry name" value="MFS general substrate transporter like domains"/>
    <property type="match status" value="1"/>
</dbReference>
<accession>A0A1D9Q0Y0</accession>
<dbReference type="CDD" id="cd17323">
    <property type="entry name" value="MFS_Tpo1_MDR_like"/>
    <property type="match status" value="1"/>
</dbReference>
<dbReference type="InterPro" id="IPR011701">
    <property type="entry name" value="MFS"/>
</dbReference>
<evidence type="ECO:0000256" key="1">
    <source>
        <dbReference type="ARBA" id="ARBA00004141"/>
    </source>
</evidence>
<evidence type="ECO:0000256" key="4">
    <source>
        <dbReference type="ARBA" id="ARBA00022989"/>
    </source>
</evidence>
<dbReference type="VEuPathDB" id="FungiDB:sscle_04g033470"/>
<proteinExistence type="inferred from homology"/>
<feature type="transmembrane region" description="Helical" evidence="7">
    <location>
        <begin position="527"/>
        <end position="547"/>
    </location>
</feature>
<evidence type="ECO:0000313" key="9">
    <source>
        <dbReference type="EMBL" id="APA08577.1"/>
    </source>
</evidence>
<evidence type="ECO:0000256" key="6">
    <source>
        <dbReference type="SAM" id="MobiDB-lite"/>
    </source>
</evidence>
<feature type="transmembrane region" description="Helical" evidence="7">
    <location>
        <begin position="154"/>
        <end position="173"/>
    </location>
</feature>
<organism evidence="9 10">
    <name type="scientific">Sclerotinia sclerotiorum (strain ATCC 18683 / 1980 / Ss-1)</name>
    <name type="common">White mold</name>
    <name type="synonym">Whetzelinia sclerotiorum</name>
    <dbReference type="NCBI Taxonomy" id="665079"/>
    <lineage>
        <taxon>Eukaryota</taxon>
        <taxon>Fungi</taxon>
        <taxon>Dikarya</taxon>
        <taxon>Ascomycota</taxon>
        <taxon>Pezizomycotina</taxon>
        <taxon>Leotiomycetes</taxon>
        <taxon>Helotiales</taxon>
        <taxon>Sclerotiniaceae</taxon>
        <taxon>Sclerotinia</taxon>
    </lineage>
</organism>
<dbReference type="Pfam" id="PF07690">
    <property type="entry name" value="MFS_1"/>
    <property type="match status" value="1"/>
</dbReference>
<evidence type="ECO:0000256" key="7">
    <source>
        <dbReference type="SAM" id="Phobius"/>
    </source>
</evidence>
<comment type="subcellular location">
    <subcellularLocation>
        <location evidence="1">Membrane</location>
        <topology evidence="1">Multi-pass membrane protein</topology>
    </subcellularLocation>
</comment>
<keyword evidence="3 7" id="KW-0812">Transmembrane</keyword>
<dbReference type="GO" id="GO:0022857">
    <property type="term" value="F:transmembrane transporter activity"/>
    <property type="evidence" value="ECO:0007669"/>
    <property type="project" value="InterPro"/>
</dbReference>
<dbReference type="PROSITE" id="PS00216">
    <property type="entry name" value="SUGAR_TRANSPORT_1"/>
    <property type="match status" value="1"/>
</dbReference>
<feature type="domain" description="Major facilitator superfamily (MFS) profile" evidence="8">
    <location>
        <begin position="119"/>
        <end position="551"/>
    </location>
</feature>
<keyword evidence="4 7" id="KW-1133">Transmembrane helix</keyword>
<feature type="transmembrane region" description="Helical" evidence="7">
    <location>
        <begin position="387"/>
        <end position="407"/>
    </location>
</feature>
<dbReference type="EMBL" id="CP017817">
    <property type="protein sequence ID" value="APA08577.1"/>
    <property type="molecule type" value="Genomic_DNA"/>
</dbReference>
<sequence length="562" mass="62391">MSDPTEEEENEKLPISTSGDSNITIENDMDFGPIRATPTDIPISRMNTKGSRSNPLARTRSSNGFGCDDHDPDNTWDGSAGGNGGQRIDEKDPFEVRFDGGDSDPMCPRSMAHGRKWLVVLIVSASSFCVTCASSMYTSTYAQLEKEFHCSREVATLGLSMFILGLGLGPMLLGPLSEFYGRRPIYICSFTFFLIWLIPSAVAQNIETMIIARFFCGLSGSAFLSVAGGTVGDLFNREQLQAPMLIYTASPFIGPSFGPLISGFINQFTTWRWTFYVLIIWSACNLSLIFSLVPETFHPVVLRAKARKIRKETGDDRWYAPNERLNKSIPKTIGYSLLRPGQLLIFEPMCLNLCVFSAILLGILYLFFGAFPLVFEGNHGFQQYQVGLAFLGLFIGMVLGAATDPFWQKNYARLIKQREQMTGEVGGSEPEYRLPPAILGACLVPIGLFFFAWTTYSSVHWVLPIIGSGIFAMGTLLVFTGIFTFLVDAYPLYAASSLAANSFMRSSFGAIFPLFGIQMYHKLGDQWATSLLAFLTLVMTPFPYIFFKYGRRIRGHSRFATA</sequence>
<dbReference type="Proteomes" id="UP000177798">
    <property type="component" value="Chromosome 4"/>
</dbReference>
<feature type="transmembrane region" description="Helical" evidence="7">
    <location>
        <begin position="437"/>
        <end position="456"/>
    </location>
</feature>
<feature type="transmembrane region" description="Helical" evidence="7">
    <location>
        <begin position="271"/>
        <end position="293"/>
    </location>
</feature>
<feature type="compositionally biased region" description="Polar residues" evidence="6">
    <location>
        <begin position="15"/>
        <end position="25"/>
    </location>
</feature>
<evidence type="ECO:0000256" key="2">
    <source>
        <dbReference type="ARBA" id="ARBA00008335"/>
    </source>
</evidence>
<dbReference type="SUPFAM" id="SSF103473">
    <property type="entry name" value="MFS general substrate transporter"/>
    <property type="match status" value="1"/>
</dbReference>
<dbReference type="GO" id="GO:0140115">
    <property type="term" value="P:export across plasma membrane"/>
    <property type="evidence" value="ECO:0007669"/>
    <property type="project" value="UniProtKB-ARBA"/>
</dbReference>
<feature type="compositionally biased region" description="Acidic residues" evidence="6">
    <location>
        <begin position="1"/>
        <end position="10"/>
    </location>
</feature>
<comment type="similarity">
    <text evidence="2">Belongs to the major facilitator superfamily.</text>
</comment>
<dbReference type="InterPro" id="IPR020846">
    <property type="entry name" value="MFS_dom"/>
</dbReference>
<dbReference type="AlphaFoldDB" id="A0A1D9Q0Y0"/>
<evidence type="ECO:0000313" key="10">
    <source>
        <dbReference type="Proteomes" id="UP000177798"/>
    </source>
</evidence>
<dbReference type="GO" id="GO:0042908">
    <property type="term" value="P:xenobiotic transport"/>
    <property type="evidence" value="ECO:0007669"/>
    <property type="project" value="UniProtKB-ARBA"/>
</dbReference>
<protein>
    <recommendedName>
        <fullName evidence="8">Major facilitator superfamily (MFS) profile domain-containing protein</fullName>
    </recommendedName>
</protein>
<evidence type="ECO:0000256" key="3">
    <source>
        <dbReference type="ARBA" id="ARBA00022692"/>
    </source>
</evidence>
<feature type="transmembrane region" description="Helical" evidence="7">
    <location>
        <begin position="244"/>
        <end position="265"/>
    </location>
</feature>
<reference evidence="10" key="1">
    <citation type="journal article" date="2017" name="Genome Biol. Evol.">
        <title>The complete genome sequence of the phytopathogenic fungus Sclerotinia sclerotiorum reveals insights into the genome architecture of broad host range pathogens.</title>
        <authorList>
            <person name="Derbyshire M."/>
            <person name="Denton-Giles M."/>
            <person name="Hegedus D."/>
            <person name="Seifbarghy S."/>
            <person name="Rollins J."/>
            <person name="van Kan J."/>
            <person name="Seidl M.F."/>
            <person name="Faino L."/>
            <person name="Mbengue M."/>
            <person name="Navaud O."/>
            <person name="Raffaele S."/>
            <person name="Hammond-Kosack K."/>
            <person name="Heard S."/>
            <person name="Oliver R."/>
        </authorList>
    </citation>
    <scope>NUCLEOTIDE SEQUENCE [LARGE SCALE GENOMIC DNA]</scope>
    <source>
        <strain evidence="10">ATCC 18683 / 1980 / Ss-1</strain>
    </source>
</reference>
<dbReference type="InterPro" id="IPR036259">
    <property type="entry name" value="MFS_trans_sf"/>
</dbReference>
<feature type="transmembrane region" description="Helical" evidence="7">
    <location>
        <begin position="210"/>
        <end position="232"/>
    </location>
</feature>
<dbReference type="PANTHER" id="PTHR23502:SF7">
    <property type="entry name" value="DRUG_PROTON ANTIPORTER YHK8-RELATED"/>
    <property type="match status" value="1"/>
</dbReference>
<keyword evidence="5 7" id="KW-0472">Membrane</keyword>
<dbReference type="OrthoDB" id="3561359at2759"/>
<dbReference type="PROSITE" id="PS50850">
    <property type="entry name" value="MFS"/>
    <property type="match status" value="1"/>
</dbReference>
<feature type="transmembrane region" description="Helical" evidence="7">
    <location>
        <begin position="185"/>
        <end position="204"/>
    </location>
</feature>
<evidence type="ECO:0000256" key="5">
    <source>
        <dbReference type="ARBA" id="ARBA00023136"/>
    </source>
</evidence>
<dbReference type="GO" id="GO:0016020">
    <property type="term" value="C:membrane"/>
    <property type="evidence" value="ECO:0007669"/>
    <property type="project" value="UniProtKB-SubCell"/>
</dbReference>